<keyword evidence="9" id="KW-1185">Reference proteome</keyword>
<evidence type="ECO:0000256" key="5">
    <source>
        <dbReference type="ARBA" id="ARBA00022801"/>
    </source>
</evidence>
<evidence type="ECO:0000256" key="1">
    <source>
        <dbReference type="ARBA" id="ARBA00001936"/>
    </source>
</evidence>
<dbReference type="PROSITE" id="PS00758">
    <property type="entry name" value="ARGE_DAPE_CPG2_1"/>
    <property type="match status" value="1"/>
</dbReference>
<proteinExistence type="inferred from homology"/>
<evidence type="ECO:0000256" key="4">
    <source>
        <dbReference type="ARBA" id="ARBA00022723"/>
    </source>
</evidence>
<comment type="similarity">
    <text evidence="2">Belongs to the peptidase M20 family.</text>
</comment>
<dbReference type="Proteomes" id="UP000677804">
    <property type="component" value="Chromosome"/>
</dbReference>
<dbReference type="Pfam" id="PF01546">
    <property type="entry name" value="Peptidase_M20"/>
    <property type="match status" value="1"/>
</dbReference>
<evidence type="ECO:0000313" key="8">
    <source>
        <dbReference type="EMBL" id="QVI61590.1"/>
    </source>
</evidence>
<dbReference type="InterPro" id="IPR002933">
    <property type="entry name" value="Peptidase_M20"/>
</dbReference>
<dbReference type="CDD" id="cd03884">
    <property type="entry name" value="M20_bAS"/>
    <property type="match status" value="1"/>
</dbReference>
<keyword evidence="4" id="KW-0479">Metal-binding</keyword>
<evidence type="ECO:0000256" key="2">
    <source>
        <dbReference type="ARBA" id="ARBA00006153"/>
    </source>
</evidence>
<dbReference type="Pfam" id="PF07687">
    <property type="entry name" value="M20_dimer"/>
    <property type="match status" value="1"/>
</dbReference>
<dbReference type="Gene3D" id="3.30.70.360">
    <property type="match status" value="1"/>
</dbReference>
<evidence type="ECO:0000256" key="3">
    <source>
        <dbReference type="ARBA" id="ARBA00011738"/>
    </source>
</evidence>
<keyword evidence="5" id="KW-0378">Hydrolase</keyword>
<keyword evidence="6" id="KW-0464">Manganese</keyword>
<dbReference type="InterPro" id="IPR011650">
    <property type="entry name" value="Peptidase_M20_dimer"/>
</dbReference>
<dbReference type="Gene3D" id="3.40.630.10">
    <property type="entry name" value="Zn peptidases"/>
    <property type="match status" value="1"/>
</dbReference>
<dbReference type="RefSeq" id="WP_207339168.1">
    <property type="nucleotide sequence ID" value="NZ_CP074405.1"/>
</dbReference>
<accession>A0ABX8D2B1</accession>
<dbReference type="InterPro" id="IPR010158">
    <property type="entry name" value="Amidase_Cbmase"/>
</dbReference>
<reference evidence="8 9" key="1">
    <citation type="submission" date="2021-05" db="EMBL/GenBank/DDBJ databases">
        <title>Novel species in genus Cellulomonas.</title>
        <authorList>
            <person name="Zhang G."/>
        </authorList>
    </citation>
    <scope>NUCLEOTIDE SEQUENCE [LARGE SCALE GENOMIC DNA]</scope>
    <source>
        <strain evidence="9">zg-ZUI222</strain>
    </source>
</reference>
<protein>
    <submittedName>
        <fullName evidence="8">Allantoate amidohydrolase</fullName>
    </submittedName>
</protein>
<sequence length="434" mass="45145">MTSAAEVLRRCDALAACSEHAEHLDRAHLTPALAAAQRLVEGWMAAAGLRTWRDQAGNLCGRAEGREPGLPALLLGSHLDTVPDAGRYDGMLGVLLAVAAAERLRDEVPAWPCALEVVGFTDEEGARFGTALLGSRALAGTWDDAWWALRDAHGTTLEQAARDFGLDPALVGTAARRPDELVAYLEAHIEQGPLLEEADRSLGVVTTIAGAQRFRVEVVGEARHAGGTPYPRRRDALVGAAEAIVLIERTVRDSGAIATVGQVAVEPGAVNVIPGRAVFSVDLRAATDGERDAMRATLLAGIADVCAARGLTMRVTDLYEAPATPCAAWLRDALRDGIATSGDTDPLDVWSRAGHDGMAVSAVTDVGMLFLRCGDGISHHPDESVREVDVAAGLDALTAAARTVAARTDAAVAHAAAAAAAVPDAAVADAEARA</sequence>
<dbReference type="SUPFAM" id="SSF53187">
    <property type="entry name" value="Zn-dependent exopeptidases"/>
    <property type="match status" value="1"/>
</dbReference>
<dbReference type="PANTHER" id="PTHR32494">
    <property type="entry name" value="ALLANTOATE DEIMINASE-RELATED"/>
    <property type="match status" value="1"/>
</dbReference>
<dbReference type="InterPro" id="IPR001261">
    <property type="entry name" value="ArgE/DapE_CS"/>
</dbReference>
<dbReference type="SUPFAM" id="SSF55031">
    <property type="entry name" value="Bacterial exopeptidase dimerisation domain"/>
    <property type="match status" value="1"/>
</dbReference>
<dbReference type="NCBIfam" id="TIGR01879">
    <property type="entry name" value="hydantase"/>
    <property type="match status" value="1"/>
</dbReference>
<dbReference type="NCBIfam" id="NF006775">
    <property type="entry name" value="PRK09290.2-5"/>
    <property type="match status" value="1"/>
</dbReference>
<name>A0ABX8D2B1_9CELL</name>
<comment type="cofactor">
    <cofactor evidence="1">
        <name>Mn(2+)</name>
        <dbReference type="ChEBI" id="CHEBI:29035"/>
    </cofactor>
</comment>
<organism evidence="8 9">
    <name type="scientific">Cellulomonas wangleii</name>
    <dbReference type="NCBI Taxonomy" id="2816956"/>
    <lineage>
        <taxon>Bacteria</taxon>
        <taxon>Bacillati</taxon>
        <taxon>Actinomycetota</taxon>
        <taxon>Actinomycetes</taxon>
        <taxon>Micrococcales</taxon>
        <taxon>Cellulomonadaceae</taxon>
        <taxon>Cellulomonas</taxon>
    </lineage>
</organism>
<evidence type="ECO:0000256" key="6">
    <source>
        <dbReference type="ARBA" id="ARBA00023211"/>
    </source>
</evidence>
<feature type="domain" description="Peptidase M20 dimerisation" evidence="7">
    <location>
        <begin position="210"/>
        <end position="298"/>
    </location>
</feature>
<dbReference type="EMBL" id="CP074405">
    <property type="protein sequence ID" value="QVI61590.1"/>
    <property type="molecule type" value="Genomic_DNA"/>
</dbReference>
<evidence type="ECO:0000259" key="7">
    <source>
        <dbReference type="Pfam" id="PF07687"/>
    </source>
</evidence>
<dbReference type="PANTHER" id="PTHR32494:SF19">
    <property type="entry name" value="ALLANTOATE DEIMINASE-RELATED"/>
    <property type="match status" value="1"/>
</dbReference>
<comment type="subunit">
    <text evidence="3">Homodimer.</text>
</comment>
<evidence type="ECO:0000313" key="9">
    <source>
        <dbReference type="Proteomes" id="UP000677804"/>
    </source>
</evidence>
<dbReference type="PIRSF" id="PIRSF001235">
    <property type="entry name" value="Amidase_carbamoylase"/>
    <property type="match status" value="1"/>
</dbReference>
<dbReference type="InterPro" id="IPR036264">
    <property type="entry name" value="Bact_exopeptidase_dim_dom"/>
</dbReference>
<gene>
    <name evidence="8" type="ORF">KG103_14130</name>
</gene>